<sequence>MRSATVVLLLLSVIFVNAQKSHTRQVENVYWLHATNQHSTYLCSFEEVLQQINKLARIDLKGASELMQPLVYEADNSDLLAKVSSQLLSALANIESLQEGTPVKVAEKRRNKFEFIRFGRK</sequence>
<dbReference type="STRING" id="27835.A0A0N4YE13"/>
<evidence type="ECO:0000256" key="1">
    <source>
        <dbReference type="SAM" id="SignalP"/>
    </source>
</evidence>
<evidence type="ECO:0000313" key="4">
    <source>
        <dbReference type="WBParaSite" id="NBR_0001490001-mRNA-1"/>
    </source>
</evidence>
<dbReference type="Proteomes" id="UP000271162">
    <property type="component" value="Unassembled WGS sequence"/>
</dbReference>
<reference evidence="4" key="1">
    <citation type="submission" date="2017-02" db="UniProtKB">
        <authorList>
            <consortium name="WormBaseParasite"/>
        </authorList>
    </citation>
    <scope>IDENTIFICATION</scope>
</reference>
<organism evidence="4">
    <name type="scientific">Nippostrongylus brasiliensis</name>
    <name type="common">Rat hookworm</name>
    <dbReference type="NCBI Taxonomy" id="27835"/>
    <lineage>
        <taxon>Eukaryota</taxon>
        <taxon>Metazoa</taxon>
        <taxon>Ecdysozoa</taxon>
        <taxon>Nematoda</taxon>
        <taxon>Chromadorea</taxon>
        <taxon>Rhabditida</taxon>
        <taxon>Rhabditina</taxon>
        <taxon>Rhabditomorpha</taxon>
        <taxon>Strongyloidea</taxon>
        <taxon>Heligmosomidae</taxon>
        <taxon>Nippostrongylus</taxon>
    </lineage>
</organism>
<feature type="signal peptide" evidence="1">
    <location>
        <begin position="1"/>
        <end position="18"/>
    </location>
</feature>
<keyword evidence="1" id="KW-0732">Signal</keyword>
<feature type="chain" id="PRO_5043125724" evidence="1">
    <location>
        <begin position="19"/>
        <end position="121"/>
    </location>
</feature>
<gene>
    <name evidence="2" type="ORF">NBR_LOCUS14901</name>
</gene>
<dbReference type="WBParaSite" id="NBR_0001490001-mRNA-1">
    <property type="protein sequence ID" value="NBR_0001490001-mRNA-1"/>
    <property type="gene ID" value="NBR_0001490001"/>
</dbReference>
<dbReference type="OMA" id="SMQEGTP"/>
<name>A0A0N4YE13_NIPBR</name>
<evidence type="ECO:0000313" key="2">
    <source>
        <dbReference type="EMBL" id="VDL78495.1"/>
    </source>
</evidence>
<accession>A0A0N4YE13</accession>
<reference evidence="2 3" key="2">
    <citation type="submission" date="2018-11" db="EMBL/GenBank/DDBJ databases">
        <authorList>
            <consortium name="Pathogen Informatics"/>
        </authorList>
    </citation>
    <scope>NUCLEOTIDE SEQUENCE [LARGE SCALE GENOMIC DNA]</scope>
</reference>
<dbReference type="EMBL" id="UYSL01021529">
    <property type="protein sequence ID" value="VDL78495.1"/>
    <property type="molecule type" value="Genomic_DNA"/>
</dbReference>
<proteinExistence type="predicted"/>
<dbReference type="AlphaFoldDB" id="A0A0N4YE13"/>
<evidence type="ECO:0000313" key="3">
    <source>
        <dbReference type="Proteomes" id="UP000271162"/>
    </source>
</evidence>
<protein>
    <submittedName>
        <fullName evidence="4">FMRFamide-like peptide 12 (inferred by orthology to a C. elegans protein)</fullName>
    </submittedName>
</protein>
<keyword evidence="3" id="KW-1185">Reference proteome</keyword>